<keyword evidence="1" id="KW-0812">Transmembrane</keyword>
<keyword evidence="1" id="KW-0472">Membrane</keyword>
<evidence type="ECO:0000256" key="1">
    <source>
        <dbReference type="SAM" id="Phobius"/>
    </source>
</evidence>
<evidence type="ECO:0000313" key="4">
    <source>
        <dbReference type="Proteomes" id="UP001519308"/>
    </source>
</evidence>
<evidence type="ECO:0000259" key="2">
    <source>
        <dbReference type="PROSITE" id="PS50902"/>
    </source>
</evidence>
<evidence type="ECO:0000313" key="3">
    <source>
        <dbReference type="EMBL" id="MBP2023783.1"/>
    </source>
</evidence>
<dbReference type="PANTHER" id="PTHR38030">
    <property type="entry name" value="PROTOPORPHYRINOGEN IX DEHYDROGENASE [MENAQUINONE]"/>
    <property type="match status" value="1"/>
</dbReference>
<dbReference type="RefSeq" id="WP_021284122.1">
    <property type="nucleotide sequence ID" value="NZ_JAGGLL010000038.1"/>
</dbReference>
<dbReference type="Gene3D" id="3.40.50.360">
    <property type="match status" value="1"/>
</dbReference>
<dbReference type="InterPro" id="IPR001226">
    <property type="entry name" value="Flavodoxin_CS"/>
</dbReference>
<dbReference type="InterPro" id="IPR008254">
    <property type="entry name" value="Flavodoxin/NO_synth"/>
</dbReference>
<dbReference type="InterPro" id="IPR029039">
    <property type="entry name" value="Flavoprotein-like_sf"/>
</dbReference>
<dbReference type="PROSITE" id="PS50902">
    <property type="entry name" value="FLAVODOXIN_LIKE"/>
    <property type="match status" value="1"/>
</dbReference>
<name>A0ABS4K7N5_9CLOT</name>
<feature type="domain" description="Flavodoxin-like" evidence="2">
    <location>
        <begin position="4"/>
        <end position="151"/>
    </location>
</feature>
<keyword evidence="4" id="KW-1185">Reference proteome</keyword>
<proteinExistence type="predicted"/>
<dbReference type="EMBL" id="JAGGLL010000038">
    <property type="protein sequence ID" value="MBP2023783.1"/>
    <property type="molecule type" value="Genomic_DNA"/>
</dbReference>
<dbReference type="Pfam" id="PF12724">
    <property type="entry name" value="Flavodoxin_5"/>
    <property type="match status" value="1"/>
</dbReference>
<dbReference type="PROSITE" id="PS00201">
    <property type="entry name" value="FLAVODOXIN"/>
    <property type="match status" value="1"/>
</dbReference>
<dbReference type="PANTHER" id="PTHR38030:SF2">
    <property type="entry name" value="PROTOPORPHYRINOGEN IX DEHYDROGENASE [QUINONE]"/>
    <property type="match status" value="1"/>
</dbReference>
<dbReference type="Proteomes" id="UP001519308">
    <property type="component" value="Unassembled WGS sequence"/>
</dbReference>
<sequence>MGSIVVIYQSKYGATKKYAEWLAEELSGDLLETKKATVEQIEKYDVIILGGGIYATGVAGISFLKKHYNRLKNSKIVVFAVGASPYNEKGMIALKERNFKNELADIPCFYCRGAWNENIMSWKDRTLCNMLKKAVEKKDPATYEPWETALIQSVGANHDWTDKENIKQIIEYVQI</sequence>
<dbReference type="InterPro" id="IPR026816">
    <property type="entry name" value="Flavodoxin_dom"/>
</dbReference>
<protein>
    <submittedName>
        <fullName evidence="3">Menaquinone-dependent protoporphyrinogen IX oxidase</fullName>
    </submittedName>
</protein>
<dbReference type="SUPFAM" id="SSF52218">
    <property type="entry name" value="Flavoproteins"/>
    <property type="match status" value="1"/>
</dbReference>
<gene>
    <name evidence="3" type="ORF">J2Z44_003625</name>
</gene>
<accession>A0ABS4K7N5</accession>
<keyword evidence="1" id="KW-1133">Transmembrane helix</keyword>
<dbReference type="InterPro" id="IPR052200">
    <property type="entry name" value="Protoporphyrinogen_IX_DH"/>
</dbReference>
<reference evidence="3 4" key="1">
    <citation type="submission" date="2021-03" db="EMBL/GenBank/DDBJ databases">
        <title>Genomic Encyclopedia of Type Strains, Phase IV (KMG-IV): sequencing the most valuable type-strain genomes for metagenomic binning, comparative biology and taxonomic classification.</title>
        <authorList>
            <person name="Goeker M."/>
        </authorList>
    </citation>
    <scope>NUCLEOTIDE SEQUENCE [LARGE SCALE GENOMIC DNA]</scope>
    <source>
        <strain evidence="3 4">DSM 28650</strain>
    </source>
</reference>
<comment type="caution">
    <text evidence="3">The sequence shown here is derived from an EMBL/GenBank/DDBJ whole genome shotgun (WGS) entry which is preliminary data.</text>
</comment>
<feature type="transmembrane region" description="Helical" evidence="1">
    <location>
        <begin position="46"/>
        <end position="64"/>
    </location>
</feature>
<organism evidence="3 4">
    <name type="scientific">Clostridium punense</name>
    <dbReference type="NCBI Taxonomy" id="1054297"/>
    <lineage>
        <taxon>Bacteria</taxon>
        <taxon>Bacillati</taxon>
        <taxon>Bacillota</taxon>
        <taxon>Clostridia</taxon>
        <taxon>Eubacteriales</taxon>
        <taxon>Clostridiaceae</taxon>
        <taxon>Clostridium</taxon>
    </lineage>
</organism>